<gene>
    <name evidence="1" type="ORF">K444DRAFT_645032</name>
</gene>
<evidence type="ECO:0000313" key="1">
    <source>
        <dbReference type="EMBL" id="PMD56240.1"/>
    </source>
</evidence>
<dbReference type="PANTHER" id="PTHR43434">
    <property type="entry name" value="PHOSPHOGLYCOLATE PHOSPHATASE"/>
    <property type="match status" value="1"/>
</dbReference>
<dbReference type="InterPro" id="IPR023198">
    <property type="entry name" value="PGP-like_dom2"/>
</dbReference>
<organism evidence="1 2">
    <name type="scientific">Hyaloscypha bicolor E</name>
    <dbReference type="NCBI Taxonomy" id="1095630"/>
    <lineage>
        <taxon>Eukaryota</taxon>
        <taxon>Fungi</taxon>
        <taxon>Dikarya</taxon>
        <taxon>Ascomycota</taxon>
        <taxon>Pezizomycotina</taxon>
        <taxon>Leotiomycetes</taxon>
        <taxon>Helotiales</taxon>
        <taxon>Hyaloscyphaceae</taxon>
        <taxon>Hyaloscypha</taxon>
        <taxon>Hyaloscypha bicolor</taxon>
    </lineage>
</organism>
<dbReference type="InterPro" id="IPR050155">
    <property type="entry name" value="HAD-like_hydrolase_sf"/>
</dbReference>
<dbReference type="OrthoDB" id="2107174at2759"/>
<name>A0A2J6SZM8_9HELO</name>
<dbReference type="EMBL" id="KZ613848">
    <property type="protein sequence ID" value="PMD56240.1"/>
    <property type="molecule type" value="Genomic_DNA"/>
</dbReference>
<dbReference type="InterPro" id="IPR023214">
    <property type="entry name" value="HAD_sf"/>
</dbReference>
<dbReference type="Gene3D" id="3.40.50.1000">
    <property type="entry name" value="HAD superfamily/HAD-like"/>
    <property type="match status" value="1"/>
</dbReference>
<sequence length="249" mass="27172">MQITTILFDCDNTLVLSETLAFEACADLTNEILARQNVSQHFTGPQLQAEFVGQSFQDMMKSLAAKYDFKTPLSAAALQHYASMEDDLVIAKLAQKLTPCDGANDVLAELVRARRFHLAVVSGSALRRVRVSLEKTGQSGFFDSDEVFSASCSLEMPVSKPDPAIYRHAVRALGRVPRECVAVEDSRSGVLAARGAGILVVGYTGCYGEGEEREEMGRVLVEAGCAVVMEHWREFAGCLEGIQRMVEEA</sequence>
<proteinExistence type="predicted"/>
<dbReference type="PANTHER" id="PTHR43434:SF1">
    <property type="entry name" value="PHOSPHOGLYCOLATE PHOSPHATASE"/>
    <property type="match status" value="1"/>
</dbReference>
<dbReference type="NCBIfam" id="TIGR01509">
    <property type="entry name" value="HAD-SF-IA-v3"/>
    <property type="match status" value="1"/>
</dbReference>
<dbReference type="GO" id="GO:0008967">
    <property type="term" value="F:phosphoglycolate phosphatase activity"/>
    <property type="evidence" value="ECO:0007669"/>
    <property type="project" value="TreeGrafter"/>
</dbReference>
<reference evidence="1 2" key="1">
    <citation type="submission" date="2016-04" db="EMBL/GenBank/DDBJ databases">
        <title>A degradative enzymes factory behind the ericoid mycorrhizal symbiosis.</title>
        <authorList>
            <consortium name="DOE Joint Genome Institute"/>
            <person name="Martino E."/>
            <person name="Morin E."/>
            <person name="Grelet G."/>
            <person name="Kuo A."/>
            <person name="Kohler A."/>
            <person name="Daghino S."/>
            <person name="Barry K."/>
            <person name="Choi C."/>
            <person name="Cichocki N."/>
            <person name="Clum A."/>
            <person name="Copeland A."/>
            <person name="Hainaut M."/>
            <person name="Haridas S."/>
            <person name="Labutti K."/>
            <person name="Lindquist E."/>
            <person name="Lipzen A."/>
            <person name="Khouja H.-R."/>
            <person name="Murat C."/>
            <person name="Ohm R."/>
            <person name="Olson A."/>
            <person name="Spatafora J."/>
            <person name="Veneault-Fourrey C."/>
            <person name="Henrissat B."/>
            <person name="Grigoriev I."/>
            <person name="Martin F."/>
            <person name="Perotto S."/>
        </authorList>
    </citation>
    <scope>NUCLEOTIDE SEQUENCE [LARGE SCALE GENOMIC DNA]</scope>
    <source>
        <strain evidence="1 2">E</strain>
    </source>
</reference>
<dbReference type="AlphaFoldDB" id="A0A2J6SZM8"/>
<dbReference type="GO" id="GO:0006281">
    <property type="term" value="P:DNA repair"/>
    <property type="evidence" value="ECO:0007669"/>
    <property type="project" value="TreeGrafter"/>
</dbReference>
<dbReference type="SFLD" id="SFLDS00003">
    <property type="entry name" value="Haloacid_Dehalogenase"/>
    <property type="match status" value="1"/>
</dbReference>
<dbReference type="InParanoid" id="A0A2J6SZM8"/>
<dbReference type="InterPro" id="IPR006439">
    <property type="entry name" value="HAD-SF_hydro_IA"/>
</dbReference>
<keyword evidence="2" id="KW-1185">Reference proteome</keyword>
<dbReference type="GeneID" id="36593118"/>
<accession>A0A2J6SZM8</accession>
<dbReference type="STRING" id="1095630.A0A2J6SZM8"/>
<dbReference type="Gene3D" id="1.10.150.240">
    <property type="entry name" value="Putative phosphatase, domain 2"/>
    <property type="match status" value="1"/>
</dbReference>
<dbReference type="RefSeq" id="XP_024733144.1">
    <property type="nucleotide sequence ID" value="XM_024885041.1"/>
</dbReference>
<evidence type="ECO:0000313" key="2">
    <source>
        <dbReference type="Proteomes" id="UP000235371"/>
    </source>
</evidence>
<dbReference type="Pfam" id="PF00702">
    <property type="entry name" value="Hydrolase"/>
    <property type="match status" value="1"/>
</dbReference>
<dbReference type="CDD" id="cd07505">
    <property type="entry name" value="HAD_BPGM-like"/>
    <property type="match status" value="1"/>
</dbReference>
<dbReference type="SFLD" id="SFLDG01129">
    <property type="entry name" value="C1.5:_HAD__Beta-PGM__Phosphata"/>
    <property type="match status" value="1"/>
</dbReference>
<dbReference type="InterPro" id="IPR036412">
    <property type="entry name" value="HAD-like_sf"/>
</dbReference>
<dbReference type="SUPFAM" id="SSF56784">
    <property type="entry name" value="HAD-like"/>
    <property type="match status" value="1"/>
</dbReference>
<protein>
    <submittedName>
        <fullName evidence="1">HAD-like protein</fullName>
    </submittedName>
</protein>
<dbReference type="Proteomes" id="UP000235371">
    <property type="component" value="Unassembled WGS sequence"/>
</dbReference>